<accession>A0A1F4UD30</accession>
<reference evidence="2 3" key="1">
    <citation type="journal article" date="2016" name="Nat. Commun.">
        <title>Thousands of microbial genomes shed light on interconnected biogeochemical processes in an aquifer system.</title>
        <authorList>
            <person name="Anantharaman K."/>
            <person name="Brown C.T."/>
            <person name="Hug L.A."/>
            <person name="Sharon I."/>
            <person name="Castelle C.J."/>
            <person name="Probst A.J."/>
            <person name="Thomas B.C."/>
            <person name="Singh A."/>
            <person name="Wilkins M.J."/>
            <person name="Karaoz U."/>
            <person name="Brodie E.L."/>
            <person name="Williams K.H."/>
            <person name="Hubbard S.S."/>
            <person name="Banfield J.F."/>
        </authorList>
    </citation>
    <scope>NUCLEOTIDE SEQUENCE [LARGE SCALE GENOMIC DNA]</scope>
</reference>
<dbReference type="AlphaFoldDB" id="A0A1F4UD30"/>
<proteinExistence type="predicted"/>
<evidence type="ECO:0008006" key="4">
    <source>
        <dbReference type="Google" id="ProtNLM"/>
    </source>
</evidence>
<feature type="chain" id="PRO_5009514831" description="Lipoprotein" evidence="1">
    <location>
        <begin position="20"/>
        <end position="264"/>
    </location>
</feature>
<evidence type="ECO:0000313" key="3">
    <source>
        <dbReference type="Proteomes" id="UP000177025"/>
    </source>
</evidence>
<comment type="caution">
    <text evidence="2">The sequence shown here is derived from an EMBL/GenBank/DDBJ whole genome shotgun (WGS) entry which is preliminary data.</text>
</comment>
<keyword evidence="1" id="KW-0732">Signal</keyword>
<dbReference type="Proteomes" id="UP000177025">
    <property type="component" value="Unassembled WGS sequence"/>
</dbReference>
<protein>
    <recommendedName>
        <fullName evidence="4">Lipoprotein</fullName>
    </recommendedName>
</protein>
<evidence type="ECO:0000313" key="2">
    <source>
        <dbReference type="EMBL" id="OGC42153.1"/>
    </source>
</evidence>
<gene>
    <name evidence="2" type="ORF">A2Y85_00950</name>
</gene>
<organism evidence="2 3">
    <name type="scientific">candidate division WOR-3 bacterium RBG_13_43_14</name>
    <dbReference type="NCBI Taxonomy" id="1802590"/>
    <lineage>
        <taxon>Bacteria</taxon>
        <taxon>Bacteria division WOR-3</taxon>
    </lineage>
</organism>
<feature type="signal peptide" evidence="1">
    <location>
        <begin position="1"/>
        <end position="19"/>
    </location>
</feature>
<evidence type="ECO:0000256" key="1">
    <source>
        <dbReference type="SAM" id="SignalP"/>
    </source>
</evidence>
<sequence>MIKRYVLIGLSVLFVICLAGCGDKTDEDELREAENLVNGLNMMAMMTDVDQYTEYTADNGICSPPIGWDSVPSGYQLPDWTDTLYYEYTFPHWWFPRLHIDSAGVFVDSIRWLAMPEPDVWADDTLALTGIDTWVIGQLRNDIYFHTTFSIADSLVVDGLFKWNWSATWYEYSYEVSKFTEAASIDITTSTNIGLGAHFLFEDDGSGIETNCYAEWNSTQFVRYTFFAEPDPENNNAEGYYTLLSEAWKVRHYFQLVRHEQPVQ</sequence>
<name>A0A1F4UD30_UNCW3</name>
<dbReference type="EMBL" id="MEUM01000080">
    <property type="protein sequence ID" value="OGC42153.1"/>
    <property type="molecule type" value="Genomic_DNA"/>
</dbReference>